<dbReference type="AlphaFoldDB" id="A0A9P9GIF2"/>
<keyword evidence="7" id="KW-1185">Reference proteome</keyword>
<name>A0A9P9GIF2_FUSSL</name>
<reference evidence="6" key="1">
    <citation type="journal article" date="2021" name="Nat. Commun.">
        <title>Genetic determinants of endophytism in the Arabidopsis root mycobiome.</title>
        <authorList>
            <person name="Mesny F."/>
            <person name="Miyauchi S."/>
            <person name="Thiergart T."/>
            <person name="Pickel B."/>
            <person name="Atanasova L."/>
            <person name="Karlsson M."/>
            <person name="Huettel B."/>
            <person name="Barry K.W."/>
            <person name="Haridas S."/>
            <person name="Chen C."/>
            <person name="Bauer D."/>
            <person name="Andreopoulos W."/>
            <person name="Pangilinan J."/>
            <person name="LaButti K."/>
            <person name="Riley R."/>
            <person name="Lipzen A."/>
            <person name="Clum A."/>
            <person name="Drula E."/>
            <person name="Henrissat B."/>
            <person name="Kohler A."/>
            <person name="Grigoriev I.V."/>
            <person name="Martin F.M."/>
            <person name="Hacquard S."/>
        </authorList>
    </citation>
    <scope>NUCLEOTIDE SEQUENCE</scope>
    <source>
        <strain evidence="6">FSSC 5 MPI-SDFR-AT-0091</strain>
    </source>
</reference>
<gene>
    <name evidence="6" type="ORF">B0J15DRAFT_502699</name>
</gene>
<protein>
    <submittedName>
        <fullName evidence="6">Zinc-binding domain-containing protein</fullName>
    </submittedName>
</protein>
<dbReference type="Pfam" id="PF13695">
    <property type="entry name" value="Zn_ribbon_3CxxC"/>
    <property type="match status" value="1"/>
</dbReference>
<evidence type="ECO:0000256" key="2">
    <source>
        <dbReference type="ARBA" id="ARBA00022771"/>
    </source>
</evidence>
<feature type="signal peptide" evidence="4">
    <location>
        <begin position="1"/>
        <end position="21"/>
    </location>
</feature>
<feature type="domain" description="3CxxC-type" evidence="5">
    <location>
        <begin position="71"/>
        <end position="170"/>
    </location>
</feature>
<sequence length="179" mass="21013">MQFVYFLSQFALALFSGPGQSTMPPRKKPKSWSMYPALDDELSKELEPEELYLTFNNNDDERGLIETYDTNIMGRFTCHNNNCVSRGWSSKKIAITIRMYSGDRYNVRVYHQRCRSCNWLSRPNLDVDTYVDRVAYRLKKWSGVEVERPFYSRKNGKPHERDLCEGCKNGHCKEGELWG</sequence>
<dbReference type="SMART" id="SM01328">
    <property type="entry name" value="zf-3CxxC"/>
    <property type="match status" value="1"/>
</dbReference>
<keyword evidence="2" id="KW-0863">Zinc-finger</keyword>
<dbReference type="GO" id="GO:0008270">
    <property type="term" value="F:zinc ion binding"/>
    <property type="evidence" value="ECO:0007669"/>
    <property type="project" value="UniProtKB-KW"/>
</dbReference>
<proteinExistence type="predicted"/>
<dbReference type="OrthoDB" id="8121437at2759"/>
<evidence type="ECO:0000313" key="7">
    <source>
        <dbReference type="Proteomes" id="UP000736672"/>
    </source>
</evidence>
<keyword evidence="1" id="KW-0479">Metal-binding</keyword>
<dbReference type="Proteomes" id="UP000736672">
    <property type="component" value="Unassembled WGS sequence"/>
</dbReference>
<dbReference type="EMBL" id="JAGTJS010000021">
    <property type="protein sequence ID" value="KAH7239716.1"/>
    <property type="molecule type" value="Genomic_DNA"/>
</dbReference>
<comment type="caution">
    <text evidence="6">The sequence shown here is derived from an EMBL/GenBank/DDBJ whole genome shotgun (WGS) entry which is preliminary data.</text>
</comment>
<keyword evidence="4" id="KW-0732">Signal</keyword>
<evidence type="ECO:0000259" key="5">
    <source>
        <dbReference type="SMART" id="SM01328"/>
    </source>
</evidence>
<feature type="chain" id="PRO_5040182103" evidence="4">
    <location>
        <begin position="22"/>
        <end position="179"/>
    </location>
</feature>
<keyword evidence="3" id="KW-0862">Zinc</keyword>
<dbReference type="InterPro" id="IPR027377">
    <property type="entry name" value="ZAR1/RTP1-5-like_Znf-3CxxC"/>
</dbReference>
<accession>A0A9P9GIF2</accession>
<evidence type="ECO:0000313" key="6">
    <source>
        <dbReference type="EMBL" id="KAH7239716.1"/>
    </source>
</evidence>
<evidence type="ECO:0000256" key="1">
    <source>
        <dbReference type="ARBA" id="ARBA00022723"/>
    </source>
</evidence>
<evidence type="ECO:0000256" key="4">
    <source>
        <dbReference type="SAM" id="SignalP"/>
    </source>
</evidence>
<evidence type="ECO:0000256" key="3">
    <source>
        <dbReference type="ARBA" id="ARBA00022833"/>
    </source>
</evidence>
<organism evidence="6 7">
    <name type="scientific">Fusarium solani</name>
    <name type="common">Filamentous fungus</name>
    <dbReference type="NCBI Taxonomy" id="169388"/>
    <lineage>
        <taxon>Eukaryota</taxon>
        <taxon>Fungi</taxon>
        <taxon>Dikarya</taxon>
        <taxon>Ascomycota</taxon>
        <taxon>Pezizomycotina</taxon>
        <taxon>Sordariomycetes</taxon>
        <taxon>Hypocreomycetidae</taxon>
        <taxon>Hypocreales</taxon>
        <taxon>Nectriaceae</taxon>
        <taxon>Fusarium</taxon>
        <taxon>Fusarium solani species complex</taxon>
    </lineage>
</organism>